<dbReference type="Proteomes" id="UP000315496">
    <property type="component" value="Chromosome 1"/>
</dbReference>
<proteinExistence type="predicted"/>
<dbReference type="VEuPathDB" id="GiardiaDB:GMRT_11141"/>
<reference evidence="2 3" key="1">
    <citation type="submission" date="2019-05" db="EMBL/GenBank/DDBJ databases">
        <title>The compact genome of Giardia muris reveals important steps in the evolution of intestinal protozoan parasites.</title>
        <authorList>
            <person name="Xu F."/>
            <person name="Jimenez-Gonzalez A."/>
            <person name="Einarsson E."/>
            <person name="Astvaldsson A."/>
            <person name="Peirasmaki D."/>
            <person name="Eckmann L."/>
            <person name="Andersson J.O."/>
            <person name="Svard S.G."/>
            <person name="Jerlstrom-Hultqvist J."/>
        </authorList>
    </citation>
    <scope>NUCLEOTIDE SEQUENCE [LARGE SCALE GENOMIC DNA]</scope>
    <source>
        <strain evidence="2 3">Roberts-Thomson</strain>
    </source>
</reference>
<feature type="compositionally biased region" description="Polar residues" evidence="1">
    <location>
        <begin position="22"/>
        <end position="39"/>
    </location>
</feature>
<evidence type="ECO:0000313" key="3">
    <source>
        <dbReference type="Proteomes" id="UP000315496"/>
    </source>
</evidence>
<dbReference type="EMBL" id="VDLU01000001">
    <property type="protein sequence ID" value="TNJ29370.1"/>
    <property type="molecule type" value="Genomic_DNA"/>
</dbReference>
<comment type="caution">
    <text evidence="2">The sequence shown here is derived from an EMBL/GenBank/DDBJ whole genome shotgun (WGS) entry which is preliminary data.</text>
</comment>
<evidence type="ECO:0000256" key="1">
    <source>
        <dbReference type="SAM" id="MobiDB-lite"/>
    </source>
</evidence>
<feature type="region of interest" description="Disordered" evidence="1">
    <location>
        <begin position="1"/>
        <end position="39"/>
    </location>
</feature>
<name>A0A4Z1SUI9_GIAMU</name>
<accession>A0A4Z1SUI9</accession>
<keyword evidence="3" id="KW-1185">Reference proteome</keyword>
<dbReference type="AlphaFoldDB" id="A0A4Z1SUI9"/>
<protein>
    <submittedName>
        <fullName evidence="2">Uncharacterized protein</fullName>
    </submittedName>
</protein>
<sequence>MLSSTLSPTRRLAGTRGMTDSLLRSRTSGGTRLGATSPSRFASPVRTYYPPVNATYIVPSDPSYLAGGCYPSVDRHERVQEPTFSKASAMTTMYADALTSTRLDSSPGPYRLDSFYTPFPREKGQPQIHSAPRTAYERHAMQRDAKEIGSTISLSSGTRRVPTATDMYASSVESVNRVFRDEYTTNTSFGYGLGGGRFRDGSLSEWSLTNYQHLRENSNPLGPSKAYASISPSRARFDPASTVKEHTASLFRSTSVGKSGRPTAVIDLF</sequence>
<organism evidence="2 3">
    <name type="scientific">Giardia muris</name>
    <dbReference type="NCBI Taxonomy" id="5742"/>
    <lineage>
        <taxon>Eukaryota</taxon>
        <taxon>Metamonada</taxon>
        <taxon>Diplomonadida</taxon>
        <taxon>Hexamitidae</taxon>
        <taxon>Giardiinae</taxon>
        <taxon>Giardia</taxon>
    </lineage>
</organism>
<gene>
    <name evidence="2" type="ORF">GMRT_11141</name>
</gene>
<evidence type="ECO:0000313" key="2">
    <source>
        <dbReference type="EMBL" id="TNJ29370.1"/>
    </source>
</evidence>